<accession>A0A915HKE1</accession>
<sequence>MPASTIYYFSVGITVVAKGHRARRHCLQTSSGRKTVLGILHVLVRLVATHLITCIMQAKDAKIPTISGYDV</sequence>
<dbReference type="AlphaFoldDB" id="A0A915HKE1"/>
<evidence type="ECO:0000313" key="2">
    <source>
        <dbReference type="WBParaSite" id="nRc.2.0.1.t02031-RA"/>
    </source>
</evidence>
<dbReference type="WBParaSite" id="nRc.2.0.1.t02031-RA">
    <property type="protein sequence ID" value="nRc.2.0.1.t02031-RA"/>
    <property type="gene ID" value="nRc.2.0.1.g02031"/>
</dbReference>
<protein>
    <submittedName>
        <fullName evidence="2">Uncharacterized protein</fullName>
    </submittedName>
</protein>
<reference evidence="2" key="1">
    <citation type="submission" date="2022-11" db="UniProtKB">
        <authorList>
            <consortium name="WormBaseParasite"/>
        </authorList>
    </citation>
    <scope>IDENTIFICATION</scope>
</reference>
<organism evidence="1 2">
    <name type="scientific">Romanomermis culicivorax</name>
    <name type="common">Nematode worm</name>
    <dbReference type="NCBI Taxonomy" id="13658"/>
    <lineage>
        <taxon>Eukaryota</taxon>
        <taxon>Metazoa</taxon>
        <taxon>Ecdysozoa</taxon>
        <taxon>Nematoda</taxon>
        <taxon>Enoplea</taxon>
        <taxon>Dorylaimia</taxon>
        <taxon>Mermithida</taxon>
        <taxon>Mermithoidea</taxon>
        <taxon>Mermithidae</taxon>
        <taxon>Romanomermis</taxon>
    </lineage>
</organism>
<proteinExistence type="predicted"/>
<keyword evidence="1" id="KW-1185">Reference proteome</keyword>
<evidence type="ECO:0000313" key="1">
    <source>
        <dbReference type="Proteomes" id="UP000887565"/>
    </source>
</evidence>
<dbReference type="Proteomes" id="UP000887565">
    <property type="component" value="Unplaced"/>
</dbReference>
<name>A0A915HKE1_ROMCU</name>